<dbReference type="InterPro" id="IPR000477">
    <property type="entry name" value="RT_dom"/>
</dbReference>
<dbReference type="Gene3D" id="3.30.70.270">
    <property type="match status" value="2"/>
</dbReference>
<dbReference type="Pfam" id="PF17921">
    <property type="entry name" value="Integrase_H2C2"/>
    <property type="match status" value="1"/>
</dbReference>
<dbReference type="Pfam" id="PF17919">
    <property type="entry name" value="RT_RNaseH_2"/>
    <property type="match status" value="1"/>
</dbReference>
<dbReference type="Gene3D" id="3.10.10.10">
    <property type="entry name" value="HIV Type 1 Reverse Transcriptase, subunit A, domain 1"/>
    <property type="match status" value="1"/>
</dbReference>
<dbReference type="InterPro" id="IPR041588">
    <property type="entry name" value="Integrase_H2C2"/>
</dbReference>
<dbReference type="GO" id="GO:0015074">
    <property type="term" value="P:DNA integration"/>
    <property type="evidence" value="ECO:0007669"/>
    <property type="project" value="InterPro"/>
</dbReference>
<dbReference type="Gene3D" id="1.10.340.70">
    <property type="match status" value="1"/>
</dbReference>
<feature type="compositionally biased region" description="Acidic residues" evidence="3">
    <location>
        <begin position="597"/>
        <end position="606"/>
    </location>
</feature>
<dbReference type="InterPro" id="IPR041577">
    <property type="entry name" value="RT_RNaseH_2"/>
</dbReference>
<keyword evidence="2" id="KW-0511">Multifunctional enzyme</keyword>
<feature type="compositionally biased region" description="Basic and acidic residues" evidence="3">
    <location>
        <begin position="1236"/>
        <end position="1259"/>
    </location>
</feature>
<dbReference type="InterPro" id="IPR001584">
    <property type="entry name" value="Integrase_cat-core"/>
</dbReference>
<dbReference type="InterPro" id="IPR043502">
    <property type="entry name" value="DNA/RNA_pol_sf"/>
</dbReference>
<proteinExistence type="predicted"/>
<evidence type="ECO:0000256" key="1">
    <source>
        <dbReference type="ARBA" id="ARBA00022884"/>
    </source>
</evidence>
<dbReference type="PANTHER" id="PTHR37984:SF5">
    <property type="entry name" value="PROTEIN NYNRIN-LIKE"/>
    <property type="match status" value="1"/>
</dbReference>
<dbReference type="InterPro" id="IPR012337">
    <property type="entry name" value="RNaseH-like_sf"/>
</dbReference>
<feature type="compositionally biased region" description="Low complexity" evidence="3">
    <location>
        <begin position="1261"/>
        <end position="1270"/>
    </location>
</feature>
<dbReference type="Proteomes" id="UP000308953">
    <property type="component" value="Unassembled WGS sequence"/>
</dbReference>
<evidence type="ECO:0000256" key="2">
    <source>
        <dbReference type="ARBA" id="ARBA00023268"/>
    </source>
</evidence>
<reference evidence="5 6" key="1">
    <citation type="submission" date="2018-10" db="EMBL/GenBank/DDBJ databases">
        <title>Fifty Aureobasidium pullulans genomes reveal a recombining polyextremotolerant generalist.</title>
        <authorList>
            <person name="Gostincar C."/>
            <person name="Turk M."/>
            <person name="Zajc J."/>
            <person name="Gunde-Cimerman N."/>
        </authorList>
    </citation>
    <scope>NUCLEOTIDE SEQUENCE [LARGE SCALE GENOMIC DNA]</scope>
    <source>
        <strain evidence="5 6">EXF-9785</strain>
    </source>
</reference>
<accession>A0A4S9DRE5</accession>
<comment type="caution">
    <text evidence="5">The sequence shown here is derived from an EMBL/GenBank/DDBJ whole genome shotgun (WGS) entry which is preliminary data.</text>
</comment>
<dbReference type="Gene3D" id="3.30.420.10">
    <property type="entry name" value="Ribonuclease H-like superfamily/Ribonuclease H"/>
    <property type="match status" value="1"/>
</dbReference>
<dbReference type="EMBL" id="QZAV01000566">
    <property type="protein sequence ID" value="THX23689.1"/>
    <property type="molecule type" value="Genomic_DNA"/>
</dbReference>
<dbReference type="GO" id="GO:0003824">
    <property type="term" value="F:catalytic activity"/>
    <property type="evidence" value="ECO:0007669"/>
    <property type="project" value="UniProtKB-KW"/>
</dbReference>
<evidence type="ECO:0000313" key="5">
    <source>
        <dbReference type="EMBL" id="THX23689.1"/>
    </source>
</evidence>
<dbReference type="InterPro" id="IPR043128">
    <property type="entry name" value="Rev_trsase/Diguanyl_cyclase"/>
</dbReference>
<feature type="domain" description="Integrase catalytic" evidence="4">
    <location>
        <begin position="842"/>
        <end position="1011"/>
    </location>
</feature>
<dbReference type="SUPFAM" id="SSF56672">
    <property type="entry name" value="DNA/RNA polymerases"/>
    <property type="match status" value="1"/>
</dbReference>
<dbReference type="GO" id="GO:0003723">
    <property type="term" value="F:RNA binding"/>
    <property type="evidence" value="ECO:0007669"/>
    <property type="project" value="UniProtKB-KW"/>
</dbReference>
<evidence type="ECO:0000259" key="4">
    <source>
        <dbReference type="PROSITE" id="PS50994"/>
    </source>
</evidence>
<dbReference type="PROSITE" id="PS50994">
    <property type="entry name" value="INTEGRASE"/>
    <property type="match status" value="1"/>
</dbReference>
<dbReference type="Pfam" id="PF00078">
    <property type="entry name" value="RVT_1"/>
    <property type="match status" value="1"/>
</dbReference>
<feature type="region of interest" description="Disordered" evidence="3">
    <location>
        <begin position="1188"/>
        <end position="1276"/>
    </location>
</feature>
<keyword evidence="1" id="KW-0694">RNA-binding</keyword>
<dbReference type="CDD" id="cd09274">
    <property type="entry name" value="RNase_HI_RT_Ty3"/>
    <property type="match status" value="1"/>
</dbReference>
<dbReference type="Pfam" id="PF00665">
    <property type="entry name" value="rve"/>
    <property type="match status" value="1"/>
</dbReference>
<name>A0A4S9DRE5_AURPU</name>
<feature type="compositionally biased region" description="Low complexity" evidence="3">
    <location>
        <begin position="607"/>
        <end position="616"/>
    </location>
</feature>
<feature type="compositionally biased region" description="Basic and acidic residues" evidence="3">
    <location>
        <begin position="1188"/>
        <end position="1203"/>
    </location>
</feature>
<evidence type="ECO:0000313" key="6">
    <source>
        <dbReference type="Proteomes" id="UP000308953"/>
    </source>
</evidence>
<dbReference type="InterPro" id="IPR050951">
    <property type="entry name" value="Retrovirus_Pol_polyprotein"/>
</dbReference>
<feature type="region of interest" description="Disordered" evidence="3">
    <location>
        <begin position="589"/>
        <end position="691"/>
    </location>
</feature>
<dbReference type="PANTHER" id="PTHR37984">
    <property type="entry name" value="PROTEIN CBG26694"/>
    <property type="match status" value="1"/>
</dbReference>
<evidence type="ECO:0000256" key="3">
    <source>
        <dbReference type="SAM" id="MobiDB-lite"/>
    </source>
</evidence>
<dbReference type="SUPFAM" id="SSF53098">
    <property type="entry name" value="Ribonuclease H-like"/>
    <property type="match status" value="1"/>
</dbReference>
<organism evidence="5 6">
    <name type="scientific">Aureobasidium pullulans</name>
    <name type="common">Black yeast</name>
    <name type="synonym">Pullularia pullulans</name>
    <dbReference type="NCBI Taxonomy" id="5580"/>
    <lineage>
        <taxon>Eukaryota</taxon>
        <taxon>Fungi</taxon>
        <taxon>Dikarya</taxon>
        <taxon>Ascomycota</taxon>
        <taxon>Pezizomycotina</taxon>
        <taxon>Dothideomycetes</taxon>
        <taxon>Dothideomycetidae</taxon>
        <taxon>Dothideales</taxon>
        <taxon>Saccotheciaceae</taxon>
        <taxon>Aureobasidium</taxon>
    </lineage>
</organism>
<feature type="compositionally biased region" description="Acidic residues" evidence="3">
    <location>
        <begin position="643"/>
        <end position="681"/>
    </location>
</feature>
<sequence length="1401" mass="159267">MVPDCDRLEVLQTLWTYRDIESTGIEDMGPPTDLILHRTRIKEGTPIYKAKAKRLSPDKEWWLRKLVSDGMKSGMYERTTVANGKLSQWGADAVLVKKEGKVEPRLTFNYHYVFEEPPGNQMELSSRAHGFLSLPSHEVYSAFDLKNAYWATEIHPEDRHFLAFVVPGIGQVQPTRMAQGARSSSFTMNELGNIAFGEIPGPQPEISFLHSEDPEQPPHMTFYVDDIFPAHASWTNHWSFIKDHLLPRLSWARLKLSFSKIRIGSSKILALGEVHEAGGKITIKPERVQRILDWPEPGEQGTATDVRAFLGTAITARRWIKGYAEIVRPLSRLTGKVDWRWEEAERLAFQLIKNKAATAVALHGWDPALPCVAHIDASAFAGGLYVTQKQGDTVVPIMYDSFTFSKTERNYSTYKRELRAMVYFCTKHSHMFMGSKTSEVRTDHRPLTGFLNSDTHEDIYARWLEKLRPLNIKISYIPGRENVVADALSRTLFDEGCTATTLAKKLLSEADGHDQAGDHEWFWKTGKGGYEDMLKAMSSEQIQRILGEEVTEVNSGWVTFGEPQVEEEAFMEPPVEVLMANTRPKRNLKKVNFEEPAPSEEEEAEGPESPRSGNPSPSSPPPPKKRGRPKGKEKAAPPPPSSESEEEFQPSAEDAEDMDSASAEDPDQDQSGAADEEDQGNDGDQLLPNDLDHATEPLAQLSDLEDGNFTSTPEQDQIRATWYEDLEGYYRDQRVPEHWTRAQHDKFKRLAKSFRWDARLGRLIHKVGEHWVQCIGPHEIAPLLHTTHDRQGHFSNKIILEKLRYRVYWPQMSRDVRTYINSCIPCLTWANSKTSQELSPMDALGPFAVLCIDALGPFPPTSRGNKRIINIVDPFTRFCIPKAVQSLKEEHVVPAVEEVFNMYAIPVAAYTDHGSEFKSIAFARMLGQYGTVLQFTPVGAHRAGGLVESSNRIIRRAIEKTLPLIAGNEVGDVRLDPTDWDLKLPRIASAVNARHIEQLGYSPVELLFGLVPGEFLGREHLFPRPDREETVKLVQSENFEQKMEHISPPAIVQRLADLDVSRNTAHERSEESKHDRKEKFDLKLKRQRLVAGDTVYRDQPIENRDRKKSVVPKWKGPYQIHGPVGEHRASFRIQNLDGKVLPGIYHGDQLKKVVPREGYLITGREPNLPYPRLIGDRAITRDRGRKFMERLQKDPEKWEDFTTKRRRKAQAQRARNAEANPRPDKGGTEMAGKRIGIKDHWEDPEKRRRELSKYEERRAARTATEGTAAEKAQRAGVDRFRSACTPEEDELILREVKKGTARIDIARMLPLRTINTVANRIKALRKEGRIPPVPTEWTAEQDRQLFDLLDQRKLGPKHGNLETSNDLKEIALLLQPERTSNALYGHLRKVRAKEKAKASKK</sequence>
<protein>
    <recommendedName>
        <fullName evidence="4">Integrase catalytic domain-containing protein</fullName>
    </recommendedName>
</protein>
<dbReference type="GO" id="GO:0005634">
    <property type="term" value="C:nucleus"/>
    <property type="evidence" value="ECO:0007669"/>
    <property type="project" value="UniProtKB-ARBA"/>
</dbReference>
<gene>
    <name evidence="5" type="ORF">D6D10_10277</name>
</gene>
<feature type="compositionally biased region" description="Low complexity" evidence="3">
    <location>
        <begin position="1211"/>
        <end position="1220"/>
    </location>
</feature>
<dbReference type="InterPro" id="IPR036397">
    <property type="entry name" value="RNaseH_sf"/>
</dbReference>